<dbReference type="Pfam" id="PF11721">
    <property type="entry name" value="Malectin"/>
    <property type="match status" value="2"/>
</dbReference>
<dbReference type="InterPro" id="IPR052025">
    <property type="entry name" value="Xyloglucanase_GH74"/>
</dbReference>
<dbReference type="Proteomes" id="UP000468388">
    <property type="component" value="Unassembled WGS sequence"/>
</dbReference>
<dbReference type="Pfam" id="PF18962">
    <property type="entry name" value="Por_Secre_tail"/>
    <property type="match status" value="1"/>
</dbReference>
<dbReference type="Gene3D" id="2.60.40.1080">
    <property type="match status" value="5"/>
</dbReference>
<comment type="caution">
    <text evidence="3">The sequence shown here is derived from an EMBL/GenBank/DDBJ whole genome shotgun (WGS) entry which is preliminary data.</text>
</comment>
<evidence type="ECO:0000313" key="3">
    <source>
        <dbReference type="EMBL" id="MVT41197.1"/>
    </source>
</evidence>
<dbReference type="NCBIfam" id="TIGR04183">
    <property type="entry name" value="Por_Secre_tail"/>
    <property type="match status" value="1"/>
</dbReference>
<organism evidence="3 4">
    <name type="scientific">Chitinophaga oryziterrae</name>
    <dbReference type="NCBI Taxonomy" id="1031224"/>
    <lineage>
        <taxon>Bacteria</taxon>
        <taxon>Pseudomonadati</taxon>
        <taxon>Bacteroidota</taxon>
        <taxon>Chitinophagia</taxon>
        <taxon>Chitinophagales</taxon>
        <taxon>Chitinophagaceae</taxon>
        <taxon>Chitinophaga</taxon>
    </lineage>
</organism>
<dbReference type="PANTHER" id="PTHR43739">
    <property type="entry name" value="XYLOGLUCANASE (EUROFUNG)"/>
    <property type="match status" value="1"/>
</dbReference>
<protein>
    <submittedName>
        <fullName evidence="3">T9SS type A sorting domain-containing protein</fullName>
    </submittedName>
</protein>
<dbReference type="InterPro" id="IPR008964">
    <property type="entry name" value="Invasin/intimin_cell_adhesion"/>
</dbReference>
<dbReference type="Pfam" id="PF02368">
    <property type="entry name" value="Big_2"/>
    <property type="match status" value="5"/>
</dbReference>
<dbReference type="Gene3D" id="2.60.120.430">
    <property type="entry name" value="Galactose-binding lectin"/>
    <property type="match status" value="2"/>
</dbReference>
<evidence type="ECO:0000256" key="1">
    <source>
        <dbReference type="SAM" id="MobiDB-lite"/>
    </source>
</evidence>
<dbReference type="InterPro" id="IPR021720">
    <property type="entry name" value="Malectin_dom"/>
</dbReference>
<dbReference type="SUPFAM" id="SSF49373">
    <property type="entry name" value="Invasin/intimin cell-adhesion fragments"/>
    <property type="match status" value="5"/>
</dbReference>
<feature type="region of interest" description="Disordered" evidence="1">
    <location>
        <begin position="362"/>
        <end position="388"/>
    </location>
</feature>
<feature type="domain" description="BIG2" evidence="2">
    <location>
        <begin position="878"/>
        <end position="954"/>
    </location>
</feature>
<gene>
    <name evidence="3" type="ORF">GO495_11440</name>
</gene>
<dbReference type="Gene3D" id="2.130.10.10">
    <property type="entry name" value="YVTN repeat-like/Quinoprotein amine dehydrogenase"/>
    <property type="match status" value="2"/>
</dbReference>
<feature type="compositionally biased region" description="Basic and acidic residues" evidence="1">
    <location>
        <begin position="374"/>
        <end position="386"/>
    </location>
</feature>
<feature type="domain" description="BIG2" evidence="2">
    <location>
        <begin position="1139"/>
        <end position="1216"/>
    </location>
</feature>
<dbReference type="InterPro" id="IPR026444">
    <property type="entry name" value="Secre_tail"/>
</dbReference>
<reference evidence="3 4" key="1">
    <citation type="submission" date="2019-12" db="EMBL/GenBank/DDBJ databases">
        <title>The draft genomic sequence of strain Chitinophaga oryziterrae JCM 16595.</title>
        <authorList>
            <person name="Zhang X."/>
        </authorList>
    </citation>
    <scope>NUCLEOTIDE SEQUENCE [LARGE SCALE GENOMIC DNA]</scope>
    <source>
        <strain evidence="3 4">JCM 16595</strain>
    </source>
</reference>
<proteinExistence type="predicted"/>
<dbReference type="InterPro" id="IPR003343">
    <property type="entry name" value="Big_2"/>
</dbReference>
<dbReference type="OrthoDB" id="9757947at2"/>
<accession>A0A6N8J7H9</accession>
<keyword evidence="4" id="KW-1185">Reference proteome</keyword>
<dbReference type="InterPro" id="IPR015943">
    <property type="entry name" value="WD40/YVTN_repeat-like_dom_sf"/>
</dbReference>
<evidence type="ECO:0000259" key="2">
    <source>
        <dbReference type="SMART" id="SM00635"/>
    </source>
</evidence>
<dbReference type="GO" id="GO:0010411">
    <property type="term" value="P:xyloglucan metabolic process"/>
    <property type="evidence" value="ECO:0007669"/>
    <property type="project" value="TreeGrafter"/>
</dbReference>
<sequence>MLLYVVTDVHNNEKHKRRSSKSNLNNSTVMKMKKVYYTLLLTIFYLTASQGVYAQAYTWNQVRIGGSGSLPSFVAHPMVPDLYFITTDVGTPYRWNKNLQKWEHLMLFKKIPVNYWNWEVNQRCGSLGVDPSDTTGNILYATVENGAGPAPGKGSSGVGTIMKSTDRGESWTDLHVPIVVHPNSTQYYGDRIQVDPSNSNNVWVVTDQNGAWKTGDAGTSWSQVSAINTQSACAFILFDKSSGTLAVNGQNVTRRIYIGRSTGIWVSEDGGVSFTLMSNSPLSPGRATIHADGTLYVSAGSSSVKKGVFKYKAGSWQDISPVFLDNPDQFFAKVAVNPANSNDIVVSTRGTWQKDPYYISRQGGAPGSYTQGKITRDNSEAPHSENDGVPYNSPGHNAAAFTWDPFYPDRVWINDMLDVLSTDNIFAPISNWKIRVAGLEEIVVTGPMVAPPSGKNLLLTSTADVGGGHHRSLTEPLTQGALSRTALHYGISSAFNMQGVAFQYTDPNFVVRVGCDGPAANQLSASRAGYSTDGGDTYTLFPKSPGLRGRVAVSANRRNILWLTQIDVNSPGNVYWSEDLGTTWTKSTGAPSGILPAGPQFNLYPGQNHLVADKVNGDYFYIWDRGSFYVSTNGGKSFQKTTATGLTANNGSNPDGSSYATTSNVEVTPGKTGDVWIAFYNDAQYSGLFHTSDTGKTFSKAGGVDFKPKWIAAAMSDTTANAHLALYATSQDLSINGITYAAFRSDDTGRTWTTILDRLPGVVQNITADNKGRMFISISGNGIYFGSPVAGPLQSVEIVNPSSDTLVKGFSVKLNVKLTPTYPTNPSVTWSSSDTAIAKVDPFGTVSGINAGTAIITVTSVDGGKTSTRQVVVIPPVVSTGITIDSVLYGTMNTPKQIVATITPSNTTNKTLNWSVADSTIASLDVNGVVTGLKQGTTTLTISTADGGSTKTMQLIVNTIVTAINAGTTATTGSPSTPYQNTAFGQYIPEGPNGTDQLWHAGYTWSVRNAATMDLSQVTTPAPRQAYEYMRIGKNNTAQLRYFFRNLIPNANYSLRLHFVEPSDVDKAKRVFNVKTSRDSLINFNIYEAAGNKLNTVITRTLEAKADNAGVITVQFIPKVGTNDPYSASIAALDLSIIPLQGISIHSDSSNLYVSYKDTLKLTTTPANATNRNLVYRSSNDAIATVDLNGVVTGKAAGTVTITATSVVGSFTAAKTYTVIYVPVTSLTLDSTSANVFAGSSFQLNATINPAKASNKEVVWTSSDTTVAKVSNNGLISGIKQGDVIITATAADNPAIAAQANIHVANVLATGLTLQPSTAIIGERDTLQVKVTFLPANTTIKKVTWSSSNVTLATVDSTGLVTAIKQGALTITVNTQDGSGVSTTLPVTVVPYDSCGGIPNYGFESDLINWVAYNEKVPTVGAVYTVSGKGHSGDKAATLGSTTANTALNIQDSIPVRGGSVIIFTQWVKVEKGASGYPWWAGYGVGFVDNQGAATGAVYSKPVYNVVAYQENWAQIRDTINVPDSATGLTYWVSKVGPGTVWVDDYCIEVLKTNKSAVYGINAGTAPAPASPYANTTFAQYVPEGPTGTDKLWHAGYTWIQRVNSPVDVSQVTDPAPPQVYEYIRIFKDNISQMRYYLRGLTPNTVYAIRLHFVEPQDTQKNNRIFSIKASNGLDSLIDFNIYQAAGNKLNTAVIKTIRAKTDNAGLIQVIFFPKKGLYDPYSGSIAAVEVRTLPPGDTLQSVTANQNMIAEVSNKLNTHGNLDFTTEIYPNPSNNVFNVKLTSSSKASAVLIIVNNAGSIIYSTRINAGTYYQLGQDLKPGIYYINIRQGAQSKTMKVVKH</sequence>
<feature type="domain" description="BIG2" evidence="2">
    <location>
        <begin position="792"/>
        <end position="869"/>
    </location>
</feature>
<dbReference type="EMBL" id="WRXO01000002">
    <property type="protein sequence ID" value="MVT41197.1"/>
    <property type="molecule type" value="Genomic_DNA"/>
</dbReference>
<dbReference type="SMART" id="SM00635">
    <property type="entry name" value="BID_2"/>
    <property type="match status" value="5"/>
</dbReference>
<evidence type="ECO:0000313" key="4">
    <source>
        <dbReference type="Proteomes" id="UP000468388"/>
    </source>
</evidence>
<dbReference type="PANTHER" id="PTHR43739:SF5">
    <property type="entry name" value="EXO-ALPHA-SIALIDASE"/>
    <property type="match status" value="1"/>
</dbReference>
<feature type="domain" description="BIG2" evidence="2">
    <location>
        <begin position="1223"/>
        <end position="1300"/>
    </location>
</feature>
<dbReference type="SUPFAM" id="SSF110296">
    <property type="entry name" value="Oligoxyloglucan reducing end-specific cellobiohydrolase"/>
    <property type="match status" value="2"/>
</dbReference>
<name>A0A6N8J7H9_9BACT</name>
<feature type="domain" description="BIG2" evidence="2">
    <location>
        <begin position="1308"/>
        <end position="1385"/>
    </location>
</feature>